<feature type="domain" description="HTH cro/C1-type" evidence="1">
    <location>
        <begin position="21"/>
        <end position="75"/>
    </location>
</feature>
<gene>
    <name evidence="2" type="ORF">J2S47_005318</name>
</gene>
<dbReference type="Gene3D" id="1.10.260.40">
    <property type="entry name" value="lambda repressor-like DNA-binding domains"/>
    <property type="match status" value="1"/>
</dbReference>
<dbReference type="SUPFAM" id="SSF47413">
    <property type="entry name" value="lambda repressor-like DNA-binding domains"/>
    <property type="match status" value="1"/>
</dbReference>
<evidence type="ECO:0000259" key="1">
    <source>
        <dbReference type="PROSITE" id="PS50943"/>
    </source>
</evidence>
<dbReference type="InterPro" id="IPR043917">
    <property type="entry name" value="DUF5753"/>
</dbReference>
<evidence type="ECO:0000313" key="2">
    <source>
        <dbReference type="EMBL" id="MDP9684816.1"/>
    </source>
</evidence>
<dbReference type="CDD" id="cd00093">
    <property type="entry name" value="HTH_XRE"/>
    <property type="match status" value="1"/>
</dbReference>
<evidence type="ECO:0000313" key="3">
    <source>
        <dbReference type="Proteomes" id="UP001231675"/>
    </source>
</evidence>
<dbReference type="PROSITE" id="PS50943">
    <property type="entry name" value="HTH_CROC1"/>
    <property type="match status" value="1"/>
</dbReference>
<dbReference type="InterPro" id="IPR001387">
    <property type="entry name" value="Cro/C1-type_HTH"/>
</dbReference>
<organism evidence="2 3">
    <name type="scientific">Streptomyces griseoviridis</name>
    <dbReference type="NCBI Taxonomy" id="45398"/>
    <lineage>
        <taxon>Bacteria</taxon>
        <taxon>Bacillati</taxon>
        <taxon>Actinomycetota</taxon>
        <taxon>Actinomycetes</taxon>
        <taxon>Kitasatosporales</taxon>
        <taxon>Streptomycetaceae</taxon>
        <taxon>Streptomyces</taxon>
    </lineage>
</organism>
<keyword evidence="3" id="KW-1185">Reference proteome</keyword>
<proteinExistence type="predicted"/>
<dbReference type="Proteomes" id="UP001231675">
    <property type="component" value="Unassembled WGS sequence"/>
</dbReference>
<sequence>MSTSTRKRKNASAMRMVGALLALYREAAGYTQRSLGEVFGISEQQIASVEQGRRPLKLDLAEKLDDLLETKGALVTAVSRMPEVDLIPRWAEEFLDREQDAIAISVYDSLAVPGQLQTERYARAVFRSRVPVYDEDKIEQLVATRMQRQGILHRKDPPTTSFVVWEAVLRDRLGRQDVFMEQVQKLREYADLPCVSFQILPLGRTTHAGLDGPFVLFETPDHQRIAYMEAQRGSHLIADPNGVGVLTQKYAMLRTQALNTEDTRDLLDRLSGEA</sequence>
<dbReference type="Pfam" id="PF19054">
    <property type="entry name" value="DUF5753"/>
    <property type="match status" value="1"/>
</dbReference>
<dbReference type="Pfam" id="PF13560">
    <property type="entry name" value="HTH_31"/>
    <property type="match status" value="1"/>
</dbReference>
<dbReference type="GeneID" id="91554296"/>
<dbReference type="EMBL" id="JAURUD010000001">
    <property type="protein sequence ID" value="MDP9684816.1"/>
    <property type="molecule type" value="Genomic_DNA"/>
</dbReference>
<dbReference type="RefSeq" id="WP_189423445.1">
    <property type="nucleotide sequence ID" value="NZ_BMSM01000030.1"/>
</dbReference>
<reference evidence="2 3" key="1">
    <citation type="submission" date="2023-07" db="EMBL/GenBank/DDBJ databases">
        <title>Sequencing the genomes of 1000 actinobacteria strains.</title>
        <authorList>
            <person name="Klenk H.-P."/>
        </authorList>
    </citation>
    <scope>NUCLEOTIDE SEQUENCE [LARGE SCALE GENOMIC DNA]</scope>
    <source>
        <strain evidence="2 3">DSM 40229</strain>
    </source>
</reference>
<protein>
    <submittedName>
        <fullName evidence="2">Transcriptional regulator with XRE-family HTH domain</fullName>
    </submittedName>
</protein>
<dbReference type="SMART" id="SM00530">
    <property type="entry name" value="HTH_XRE"/>
    <property type="match status" value="1"/>
</dbReference>
<dbReference type="InterPro" id="IPR010982">
    <property type="entry name" value="Lambda_DNA-bd_dom_sf"/>
</dbReference>
<accession>A0ABT9LMP6</accession>
<comment type="caution">
    <text evidence="2">The sequence shown here is derived from an EMBL/GenBank/DDBJ whole genome shotgun (WGS) entry which is preliminary data.</text>
</comment>
<name>A0ABT9LMP6_STRGD</name>